<name>A0A3N4HD49_ASCIM</name>
<reference evidence="1 2" key="1">
    <citation type="journal article" date="2018" name="Nat. Ecol. Evol.">
        <title>Pezizomycetes genomes reveal the molecular basis of ectomycorrhizal truffle lifestyle.</title>
        <authorList>
            <person name="Murat C."/>
            <person name="Payen T."/>
            <person name="Noel B."/>
            <person name="Kuo A."/>
            <person name="Morin E."/>
            <person name="Chen J."/>
            <person name="Kohler A."/>
            <person name="Krizsan K."/>
            <person name="Balestrini R."/>
            <person name="Da Silva C."/>
            <person name="Montanini B."/>
            <person name="Hainaut M."/>
            <person name="Levati E."/>
            <person name="Barry K.W."/>
            <person name="Belfiori B."/>
            <person name="Cichocki N."/>
            <person name="Clum A."/>
            <person name="Dockter R.B."/>
            <person name="Fauchery L."/>
            <person name="Guy J."/>
            <person name="Iotti M."/>
            <person name="Le Tacon F."/>
            <person name="Lindquist E.A."/>
            <person name="Lipzen A."/>
            <person name="Malagnac F."/>
            <person name="Mello A."/>
            <person name="Molinier V."/>
            <person name="Miyauchi S."/>
            <person name="Poulain J."/>
            <person name="Riccioni C."/>
            <person name="Rubini A."/>
            <person name="Sitrit Y."/>
            <person name="Splivallo R."/>
            <person name="Traeger S."/>
            <person name="Wang M."/>
            <person name="Zifcakova L."/>
            <person name="Wipf D."/>
            <person name="Zambonelli A."/>
            <person name="Paolocci F."/>
            <person name="Nowrousian M."/>
            <person name="Ottonello S."/>
            <person name="Baldrian P."/>
            <person name="Spatafora J.W."/>
            <person name="Henrissat B."/>
            <person name="Nagy L.G."/>
            <person name="Aury J.M."/>
            <person name="Wincker P."/>
            <person name="Grigoriev I.V."/>
            <person name="Bonfante P."/>
            <person name="Martin F.M."/>
        </authorList>
    </citation>
    <scope>NUCLEOTIDE SEQUENCE [LARGE SCALE GENOMIC DNA]</scope>
    <source>
        <strain evidence="1 2">RN42</strain>
    </source>
</reference>
<dbReference type="Proteomes" id="UP000275078">
    <property type="component" value="Unassembled WGS sequence"/>
</dbReference>
<proteinExistence type="predicted"/>
<evidence type="ECO:0000313" key="1">
    <source>
        <dbReference type="EMBL" id="RPA71577.1"/>
    </source>
</evidence>
<organism evidence="1 2">
    <name type="scientific">Ascobolus immersus RN42</name>
    <dbReference type="NCBI Taxonomy" id="1160509"/>
    <lineage>
        <taxon>Eukaryota</taxon>
        <taxon>Fungi</taxon>
        <taxon>Dikarya</taxon>
        <taxon>Ascomycota</taxon>
        <taxon>Pezizomycotina</taxon>
        <taxon>Pezizomycetes</taxon>
        <taxon>Pezizales</taxon>
        <taxon>Ascobolaceae</taxon>
        <taxon>Ascobolus</taxon>
    </lineage>
</organism>
<feature type="non-terminal residue" evidence="1">
    <location>
        <position position="389"/>
    </location>
</feature>
<dbReference type="EMBL" id="ML119916">
    <property type="protein sequence ID" value="RPA71577.1"/>
    <property type="molecule type" value="Genomic_DNA"/>
</dbReference>
<protein>
    <submittedName>
        <fullName evidence="1">Uncharacterized protein</fullName>
    </submittedName>
</protein>
<gene>
    <name evidence="1" type="ORF">BJ508DRAFT_419865</name>
</gene>
<dbReference type="AlphaFoldDB" id="A0A3N4HD49"/>
<accession>A0A3N4HD49</accession>
<sequence length="389" mass="45851">MSDYDLSQPEFRRPTESELHALDTWYSLEEDLWGQIDILREKAGIETRAYYKLNPSIPPPAEGDGRLRAVFWGRNAPNSYPAYWRVTPPTRNLDSLPEWFRRGRFHSEKRKLHRALSSSRKEVETMDRFYSRRWKYADDYDLGWIIPPLLPAMEMLFQLYLEDTRFRYRWEQSWIERHRGRRKRKCDYKQCRNGMLLLLNFDHDHDRTLFELLIDDKPEQLGGSYMRFRYKAGLVRADQIRLFEIAVRRTGERYRAVMKSCLEFSGSSSSCPDDWSLFTDGYQVRESLDYVGNAAASLISFLVRLRSERVESLLLKYLQEEGCNETVASAVSEAEGIHQELSYYIENGGISTTGIAGKWTWEPGFDVPQSLKDCDLDYYCSERRAPHNI</sequence>
<keyword evidence="2" id="KW-1185">Reference proteome</keyword>
<evidence type="ECO:0000313" key="2">
    <source>
        <dbReference type="Proteomes" id="UP000275078"/>
    </source>
</evidence>